<name>A0ABN2RS42_9MICO</name>
<protein>
    <recommendedName>
        <fullName evidence="1">SnoaL-like domain-containing protein</fullName>
    </recommendedName>
</protein>
<sequence length="126" mass="14258">MDLEQVGTANARTVERFYQSERDRDLSLWVTFWHPDGRQTFPTLGPHATVAGIANLEAITREKFEVRPPYGIDAVVDPLADPLKVLARLALDFPEQPPIHLWCLFHFDTEGLVVEVEEIFDRGTAG</sequence>
<organism evidence="2 3">
    <name type="scientific">Microbacterium pumilum</name>
    <dbReference type="NCBI Taxonomy" id="344165"/>
    <lineage>
        <taxon>Bacteria</taxon>
        <taxon>Bacillati</taxon>
        <taxon>Actinomycetota</taxon>
        <taxon>Actinomycetes</taxon>
        <taxon>Micrococcales</taxon>
        <taxon>Microbacteriaceae</taxon>
        <taxon>Microbacterium</taxon>
    </lineage>
</organism>
<dbReference type="Pfam" id="PF12680">
    <property type="entry name" value="SnoaL_2"/>
    <property type="match status" value="1"/>
</dbReference>
<gene>
    <name evidence="2" type="ORF">GCM10009777_02780</name>
</gene>
<dbReference type="RefSeq" id="WP_344057803.1">
    <property type="nucleotide sequence ID" value="NZ_BAAAOH010000001.1"/>
</dbReference>
<dbReference type="SUPFAM" id="SSF54427">
    <property type="entry name" value="NTF2-like"/>
    <property type="match status" value="1"/>
</dbReference>
<dbReference type="InterPro" id="IPR032710">
    <property type="entry name" value="NTF2-like_dom_sf"/>
</dbReference>
<comment type="caution">
    <text evidence="2">The sequence shown here is derived from an EMBL/GenBank/DDBJ whole genome shotgun (WGS) entry which is preliminary data.</text>
</comment>
<evidence type="ECO:0000313" key="2">
    <source>
        <dbReference type="EMBL" id="GAA1973931.1"/>
    </source>
</evidence>
<evidence type="ECO:0000313" key="3">
    <source>
        <dbReference type="Proteomes" id="UP001500326"/>
    </source>
</evidence>
<reference evidence="2 3" key="1">
    <citation type="journal article" date="2019" name="Int. J. Syst. Evol. Microbiol.">
        <title>The Global Catalogue of Microorganisms (GCM) 10K type strain sequencing project: providing services to taxonomists for standard genome sequencing and annotation.</title>
        <authorList>
            <consortium name="The Broad Institute Genomics Platform"/>
            <consortium name="The Broad Institute Genome Sequencing Center for Infectious Disease"/>
            <person name="Wu L."/>
            <person name="Ma J."/>
        </authorList>
    </citation>
    <scope>NUCLEOTIDE SEQUENCE [LARGE SCALE GENOMIC DNA]</scope>
    <source>
        <strain evidence="2 3">JCM 14902</strain>
    </source>
</reference>
<dbReference type="InterPro" id="IPR037401">
    <property type="entry name" value="SnoaL-like"/>
</dbReference>
<dbReference type="EMBL" id="BAAAOH010000001">
    <property type="protein sequence ID" value="GAA1973931.1"/>
    <property type="molecule type" value="Genomic_DNA"/>
</dbReference>
<dbReference type="Gene3D" id="3.10.450.50">
    <property type="match status" value="1"/>
</dbReference>
<dbReference type="Proteomes" id="UP001500326">
    <property type="component" value="Unassembled WGS sequence"/>
</dbReference>
<proteinExistence type="predicted"/>
<feature type="domain" description="SnoaL-like" evidence="1">
    <location>
        <begin position="14"/>
        <end position="110"/>
    </location>
</feature>
<keyword evidence="3" id="KW-1185">Reference proteome</keyword>
<accession>A0ABN2RS42</accession>
<evidence type="ECO:0000259" key="1">
    <source>
        <dbReference type="Pfam" id="PF12680"/>
    </source>
</evidence>